<accession>A0A284QR00</accession>
<protein>
    <submittedName>
        <fullName evidence="1">Uncharacterized protein</fullName>
    </submittedName>
</protein>
<reference evidence="2" key="1">
    <citation type="journal article" date="2017" name="Nat. Ecol. Evol.">
        <title>Genome expansion and lineage-specific genetic innovations in the forest pathogenic fungi Armillaria.</title>
        <authorList>
            <person name="Sipos G."/>
            <person name="Prasanna A.N."/>
            <person name="Walter M.C."/>
            <person name="O'Connor E."/>
            <person name="Balint B."/>
            <person name="Krizsan K."/>
            <person name="Kiss B."/>
            <person name="Hess J."/>
            <person name="Varga T."/>
            <person name="Slot J."/>
            <person name="Riley R."/>
            <person name="Boka B."/>
            <person name="Rigling D."/>
            <person name="Barry K."/>
            <person name="Lee J."/>
            <person name="Mihaltcheva S."/>
            <person name="LaButti K."/>
            <person name="Lipzen A."/>
            <person name="Waldron R."/>
            <person name="Moloney N.M."/>
            <person name="Sperisen C."/>
            <person name="Kredics L."/>
            <person name="Vagvoelgyi C."/>
            <person name="Patrignani A."/>
            <person name="Fitzpatrick D."/>
            <person name="Nagy I."/>
            <person name="Doyle S."/>
            <person name="Anderson J.B."/>
            <person name="Grigoriev I.V."/>
            <person name="Gueldener U."/>
            <person name="Muensterkoetter M."/>
            <person name="Nagy L.G."/>
        </authorList>
    </citation>
    <scope>NUCLEOTIDE SEQUENCE [LARGE SCALE GENOMIC DNA]</scope>
    <source>
        <strain evidence="2">C18/9</strain>
    </source>
</reference>
<organism evidence="1 2">
    <name type="scientific">Armillaria ostoyae</name>
    <name type="common">Armillaria root rot fungus</name>
    <dbReference type="NCBI Taxonomy" id="47428"/>
    <lineage>
        <taxon>Eukaryota</taxon>
        <taxon>Fungi</taxon>
        <taxon>Dikarya</taxon>
        <taxon>Basidiomycota</taxon>
        <taxon>Agaricomycotina</taxon>
        <taxon>Agaricomycetes</taxon>
        <taxon>Agaricomycetidae</taxon>
        <taxon>Agaricales</taxon>
        <taxon>Marasmiineae</taxon>
        <taxon>Physalacriaceae</taxon>
        <taxon>Armillaria</taxon>
    </lineage>
</organism>
<dbReference type="Proteomes" id="UP000219338">
    <property type="component" value="Unassembled WGS sequence"/>
</dbReference>
<keyword evidence="2" id="KW-1185">Reference proteome</keyword>
<gene>
    <name evidence="1" type="ORF">ARMOST_02159</name>
</gene>
<evidence type="ECO:0000313" key="2">
    <source>
        <dbReference type="Proteomes" id="UP000219338"/>
    </source>
</evidence>
<sequence length="287" mass="31810">MLSCLVIGHVFDVYGMYRYMARSFLPFLHPDSFPQGTDVLTIHHSEIPGVYCILRSVRTTAISQHDEVEAGLGIFNVDHCSPAIDTALLSDGKALTHHFMLGWRCTKYSRGCRIVPGHLRWLYYHASHPDTGDSIGMLISASPYHQHFALSGVLLSLCVSPRTTTFRYSRMARRPGCIERFHLMSPHFVSTMVPAESSSTMAADIHAGNKHDRGIKSAGHLRRTKAGDRLQSRVVRPSSFAVEMMPEAHPASLASSRRSAHTYVTNRHARVTSAFSAAAVEALLPDK</sequence>
<name>A0A284QR00_ARMOS</name>
<dbReference type="AlphaFoldDB" id="A0A284QR00"/>
<dbReference type="EMBL" id="FUEG01000001">
    <property type="protein sequence ID" value="SJK98885.1"/>
    <property type="molecule type" value="Genomic_DNA"/>
</dbReference>
<proteinExistence type="predicted"/>
<evidence type="ECO:0000313" key="1">
    <source>
        <dbReference type="EMBL" id="SJK98885.1"/>
    </source>
</evidence>